<keyword evidence="6" id="KW-1185">Reference proteome</keyword>
<sequence>MVYNFPLPTTSHLAFHNYIYSNTHPSLPQAASTARHSLRIALKTHKRLSPRERENNLQNILNALNEYIPYLFAINDGLSGRSTSTKGGGGEGNEDEGEVVDITLKEEIVVEWRPILSSNLALLKAGGSTGTHAVRGQGIDFEIAFVIGTLGYVLSGLARVIVLRTLYTSLTPTAETRAAAMQNATRLLLQASAAHSLIARSHTSSEATQNIAQLNTGVQTALASLALAEATLLAVLKDDAYTFACIQSRNPDDKEWMVRSPEIPKVRALLFARLCVRGAEYADQAAAGFGSAAGARGGVKIDEELMKYAQTAARAARAKAFRFFGVDAEMAGKTGEGIAWLRAGKGALGVKRAIVQGGEAGKGSTLSKLKKGWTDRRDERKLEKSNSESAVVQGGELGRGDDAGWEEEGRVIEMLETKWVKMNDTVIAQIIPPSEPLLSNLPSGRDIHSPPAPYTPPLLDEDQLIRMRAPPDEAEQQLSSLAIEDDSDEGVASSGERVPGSFPGTRSATADSNYF</sequence>
<feature type="region of interest" description="Disordered" evidence="3">
    <location>
        <begin position="361"/>
        <end position="403"/>
    </location>
</feature>
<organism evidence="5 6">
    <name type="scientific">Talaromyces proteolyticus</name>
    <dbReference type="NCBI Taxonomy" id="1131652"/>
    <lineage>
        <taxon>Eukaryota</taxon>
        <taxon>Fungi</taxon>
        <taxon>Dikarya</taxon>
        <taxon>Ascomycota</taxon>
        <taxon>Pezizomycotina</taxon>
        <taxon>Eurotiomycetes</taxon>
        <taxon>Eurotiomycetidae</taxon>
        <taxon>Eurotiales</taxon>
        <taxon>Trichocomaceae</taxon>
        <taxon>Talaromyces</taxon>
        <taxon>Talaromyces sect. Bacilispori</taxon>
    </lineage>
</organism>
<dbReference type="GeneID" id="70242251"/>
<comment type="similarity">
    <text evidence="1">Belongs to the palC family.</text>
</comment>
<dbReference type="GO" id="GO:0005886">
    <property type="term" value="C:plasma membrane"/>
    <property type="evidence" value="ECO:0007669"/>
    <property type="project" value="TreeGrafter"/>
</dbReference>
<dbReference type="PROSITE" id="PS51180">
    <property type="entry name" value="BRO1"/>
    <property type="match status" value="1"/>
</dbReference>
<feature type="compositionally biased region" description="Polar residues" evidence="3">
    <location>
        <begin position="504"/>
        <end position="515"/>
    </location>
</feature>
<feature type="region of interest" description="Disordered" evidence="3">
    <location>
        <begin position="468"/>
        <end position="515"/>
    </location>
</feature>
<evidence type="ECO:0000256" key="2">
    <source>
        <dbReference type="ARBA" id="ARBA00022193"/>
    </source>
</evidence>
<feature type="domain" description="BRO1" evidence="4">
    <location>
        <begin position="1"/>
        <end position="443"/>
    </location>
</feature>
<gene>
    <name evidence="5" type="ORF">BGW36DRAFT_304393</name>
</gene>
<comment type="caution">
    <text evidence="5">The sequence shown here is derived from an EMBL/GenBank/DDBJ whole genome shotgun (WGS) entry which is preliminary data.</text>
</comment>
<dbReference type="Gene3D" id="1.25.40.280">
    <property type="entry name" value="alix/aip1 like domains"/>
    <property type="match status" value="1"/>
</dbReference>
<evidence type="ECO:0000256" key="3">
    <source>
        <dbReference type="SAM" id="MobiDB-lite"/>
    </source>
</evidence>
<feature type="compositionally biased region" description="Basic and acidic residues" evidence="3">
    <location>
        <begin position="372"/>
        <end position="386"/>
    </location>
</feature>
<evidence type="ECO:0000313" key="5">
    <source>
        <dbReference type="EMBL" id="KAH8692028.1"/>
    </source>
</evidence>
<dbReference type="EMBL" id="JAJTJA010000011">
    <property type="protein sequence ID" value="KAH8692028.1"/>
    <property type="molecule type" value="Genomic_DNA"/>
</dbReference>
<dbReference type="AlphaFoldDB" id="A0AAD4KGS9"/>
<name>A0AAD4KGS9_9EURO</name>
<dbReference type="InterPro" id="IPR038499">
    <property type="entry name" value="BRO1_sf"/>
</dbReference>
<proteinExistence type="inferred from homology"/>
<dbReference type="PANTHER" id="PTHR40463:SF1">
    <property type="entry name" value="PH-RESPONSE REGULATOR PROTEIN PALC"/>
    <property type="match status" value="1"/>
</dbReference>
<dbReference type="InterPro" id="IPR037505">
    <property type="entry name" value="pH-resp_palC"/>
</dbReference>
<reference evidence="5" key="1">
    <citation type="submission" date="2021-12" db="EMBL/GenBank/DDBJ databases">
        <title>Convergent genome expansion in fungi linked to evolution of root-endophyte symbiosis.</title>
        <authorList>
            <consortium name="DOE Joint Genome Institute"/>
            <person name="Ke Y.-H."/>
            <person name="Bonito G."/>
            <person name="Liao H.-L."/>
            <person name="Looney B."/>
            <person name="Rojas-Flechas A."/>
            <person name="Nash J."/>
            <person name="Hameed K."/>
            <person name="Schadt C."/>
            <person name="Martin F."/>
            <person name="Crous P.W."/>
            <person name="Miettinen O."/>
            <person name="Magnuson J.K."/>
            <person name="Labbe J."/>
            <person name="Jacobson D."/>
            <person name="Doktycz M.J."/>
            <person name="Veneault-Fourrey C."/>
            <person name="Kuo A."/>
            <person name="Mondo S."/>
            <person name="Calhoun S."/>
            <person name="Riley R."/>
            <person name="Ohm R."/>
            <person name="LaButti K."/>
            <person name="Andreopoulos B."/>
            <person name="Pangilinan J."/>
            <person name="Nolan M."/>
            <person name="Tritt A."/>
            <person name="Clum A."/>
            <person name="Lipzen A."/>
            <person name="Daum C."/>
            <person name="Barry K."/>
            <person name="Grigoriev I.V."/>
            <person name="Vilgalys R."/>
        </authorList>
    </citation>
    <scope>NUCLEOTIDE SEQUENCE</scope>
    <source>
        <strain evidence="5">PMI_201</strain>
    </source>
</reference>
<dbReference type="RefSeq" id="XP_046068025.1">
    <property type="nucleotide sequence ID" value="XM_046211964.1"/>
</dbReference>
<evidence type="ECO:0000259" key="4">
    <source>
        <dbReference type="PROSITE" id="PS51180"/>
    </source>
</evidence>
<dbReference type="Proteomes" id="UP001201262">
    <property type="component" value="Unassembled WGS sequence"/>
</dbReference>
<dbReference type="SMART" id="SM01041">
    <property type="entry name" value="BRO1"/>
    <property type="match status" value="1"/>
</dbReference>
<dbReference type="InterPro" id="IPR004328">
    <property type="entry name" value="BRO1_dom"/>
</dbReference>
<accession>A0AAD4KGS9</accession>
<protein>
    <recommendedName>
        <fullName evidence="2">pH-response regulator protein palC</fullName>
    </recommendedName>
</protein>
<evidence type="ECO:0000313" key="6">
    <source>
        <dbReference type="Proteomes" id="UP001201262"/>
    </source>
</evidence>
<dbReference type="PANTHER" id="PTHR40463">
    <property type="entry name" value="PH-RESPONSE REGULATOR PROTEIN PALC"/>
    <property type="match status" value="1"/>
</dbReference>
<evidence type="ECO:0000256" key="1">
    <source>
        <dbReference type="ARBA" id="ARBA00010997"/>
    </source>
</evidence>
<dbReference type="GO" id="GO:0071467">
    <property type="term" value="P:cellular response to pH"/>
    <property type="evidence" value="ECO:0007669"/>
    <property type="project" value="InterPro"/>
</dbReference>